<dbReference type="Pfam" id="PF18122">
    <property type="entry name" value="APC1_C"/>
    <property type="match status" value="1"/>
</dbReference>
<protein>
    <submittedName>
        <fullName evidence="10">Uncharacterized protein</fullName>
    </submittedName>
</protein>
<dbReference type="STRING" id="37360.A0A0G4ISI8"/>
<dbReference type="Gene3D" id="1.25.10.10">
    <property type="entry name" value="Leucine-rich Repeat Variant"/>
    <property type="match status" value="2"/>
</dbReference>
<evidence type="ECO:0000256" key="2">
    <source>
        <dbReference type="ARBA" id="ARBA00022618"/>
    </source>
</evidence>
<comment type="similarity">
    <text evidence="1">Belongs to the APC1 family.</text>
</comment>
<dbReference type="GO" id="GO:0051301">
    <property type="term" value="P:cell division"/>
    <property type="evidence" value="ECO:0007669"/>
    <property type="project" value="UniProtKB-KW"/>
</dbReference>
<dbReference type="GO" id="GO:0070979">
    <property type="term" value="P:protein K11-linked ubiquitination"/>
    <property type="evidence" value="ECO:0007669"/>
    <property type="project" value="TreeGrafter"/>
</dbReference>
<dbReference type="OMA" id="CEMETHL"/>
<name>A0A0G4ISI8_PLABS</name>
<keyword evidence="5" id="KW-0131">Cell cycle</keyword>
<dbReference type="PANTHER" id="PTHR12827:SF3">
    <property type="entry name" value="ANAPHASE-PROMOTING COMPLEX SUBUNIT 1"/>
    <property type="match status" value="1"/>
</dbReference>
<evidence type="ECO:0000256" key="4">
    <source>
        <dbReference type="ARBA" id="ARBA00022776"/>
    </source>
</evidence>
<keyword evidence="3" id="KW-0677">Repeat</keyword>
<keyword evidence="2" id="KW-0132">Cell division</keyword>
<gene>
    <name evidence="10" type="ORF">PBRA_006333</name>
</gene>
<dbReference type="InterPro" id="IPR048971">
    <property type="entry name" value="Apc1_3rd"/>
</dbReference>
<dbReference type="InterPro" id="IPR041221">
    <property type="entry name" value="APC1_C"/>
</dbReference>
<dbReference type="Proteomes" id="UP000039324">
    <property type="component" value="Unassembled WGS sequence"/>
</dbReference>
<feature type="compositionally biased region" description="Polar residues" evidence="6">
    <location>
        <begin position="956"/>
        <end position="974"/>
    </location>
</feature>
<dbReference type="InterPro" id="IPR046794">
    <property type="entry name" value="Apc1_MidN"/>
</dbReference>
<feature type="domain" description="Anaphase-promoting complex subunit 1 beta-sandwich" evidence="9">
    <location>
        <begin position="1255"/>
        <end position="1333"/>
    </location>
</feature>
<organism evidence="10 11">
    <name type="scientific">Plasmodiophora brassicae</name>
    <name type="common">Clubroot disease agent</name>
    <dbReference type="NCBI Taxonomy" id="37360"/>
    <lineage>
        <taxon>Eukaryota</taxon>
        <taxon>Sar</taxon>
        <taxon>Rhizaria</taxon>
        <taxon>Endomyxa</taxon>
        <taxon>Phytomyxea</taxon>
        <taxon>Plasmodiophorida</taxon>
        <taxon>Plasmodiophoridae</taxon>
        <taxon>Plasmodiophora</taxon>
    </lineage>
</organism>
<dbReference type="EMBL" id="CDSF01000083">
    <property type="protein sequence ID" value="CEO98220.1"/>
    <property type="molecule type" value="Genomic_DNA"/>
</dbReference>
<dbReference type="Pfam" id="PF20518">
    <property type="entry name" value="Apc1_MidN"/>
    <property type="match status" value="1"/>
</dbReference>
<proteinExistence type="inferred from homology"/>
<dbReference type="GO" id="GO:0031145">
    <property type="term" value="P:anaphase-promoting complex-dependent catabolic process"/>
    <property type="evidence" value="ECO:0007669"/>
    <property type="project" value="TreeGrafter"/>
</dbReference>
<evidence type="ECO:0000256" key="3">
    <source>
        <dbReference type="ARBA" id="ARBA00022737"/>
    </source>
</evidence>
<evidence type="ECO:0000256" key="5">
    <source>
        <dbReference type="ARBA" id="ARBA00023306"/>
    </source>
</evidence>
<sequence length="1583" mass="173532">MDVVLEALPWRAGRHTRYTGDGDAIGIEGRVVYLPDRQLTFDEEAIDAVWAQFDADDVRFLCVLQPETIRIVGSDGRSFDVAIPFKCNAFWALNRGLLLSVPSGHDVYYLGHPLDPFVPVLTQHDVVFASAVPSMVVTHNIETRTHSVFVPTLPSSTLSMGLHACLDLTSANVSRVFLATTEQGEETLCFVADGHVDIFLVGNASRIAVVDGIVDAVPVNSVCGDGVRDMVVLERDGRLSIWTAGKRRCDLNTSPVASIADPAGSELTVVLADGNAFRARLAPMSTYPSRMVFDALCADPDIPRDVLFAIITEFHSSRRGERNCGPGSIADREWRYLSALVVAVVSGRPPTAAPKALGAGQAWAVLLSSDYHADESTSPTFPFDPFSFVDDVSKEVNEFGGSASRHPLGTVILETLHLLYETCKLSTLTACYLRRLASLLFDIARLCGRIDYSAHYARDFGDLYKGFAHGGVFGSVMGAGPFDVNSHLLSYIRRQTPIPDVPHRIRSTSFARMRQVILFYEIIFGQNVDHRFQEFPNVAALGTHEASSRAQCLVLTMVRDGFTIASLNELPFGVAMHLRSALRICRNNPPPSWPAEAYALIGREDLFIDTSTLPSLAPHAENAVCDDDDVSGTSLVVQQSLFRFGRDHRIAEVRRLLRSDCTLTMRIDTWQEMADQDSSQAVQQRLGDLCLRSLALPVGRGMFTFGSIRPVLTEPVPIPPLNLTGVTSKNLTVELDLATYPESWLRWPEFHNGVAAGLRVVQQQSIDRAWVVFQRPVEPTHEHAGLLLALGLQGHLAGLSRSDLYWYLSKKHDPTTIAVLLGLSASSRGTMDSTVSRMLCLHIPALLPSGFADLDVPILVQTTALLGIGLVYQGTCHRLMSEVLLAEINKRPFLADGSCADREAHALAAGLSLGLVNLGRGDDAPGLADLHIEDCLLELMVGGKDLSLLTAGKRPGSSTATHGRQPSISTSYDPNSKSCLVREATMTNVDVTCPGATLALGLMFLKTNNLHIANRLAPPETNFELESTRPDFLLLRVLSRSLVLWDSIRPSRAWLQSTIPDILSKHDLNDGERNCEVDVFASDACVGDIDVETIRKSYCHIIAGACLALGIRFAGTANASASTLLHEHVSWFQRMKNQAALTRKLDRNTIDTCLATCALGYAVVLAGTGNLDALRLLRSLRRSLDSETSYGFNMALHMSIGLLFLGGGRSSLSTSSPAIAALVIALFPRFPMSTTDNRDHVQAFRHLYVLAVEPRYLETRDVDNGRPCYVPLVVQLSHGEQRNIIAPCLLPSPDTVESIRVESPRFWPLVLDLKGSDAHKSLIVQNGVMFVKRKTGHLPYRQDPLGRRGILSRSFPRLTHLSSGKQSQRRAAVHREAFVESFAADSVLVEFAKDFCGEGTPSGEFSTAVLFECLTRDTPDMIPTYFAVYEIVNDLARQVNSLGIWQIKFALELCSSQSGSPNGNVIQEEFLMAVRSHLNAYFSSPEFDAALSHYIGQSGSYPSTPMFGYSQSTTAVLFSMFLTFFDIPLHAKLSQCLDSLRQWPPGGNFLPKLSRMFPTVPVQGLVRIERAVKAMRLHAEQVA</sequence>
<dbReference type="GO" id="GO:0005680">
    <property type="term" value="C:anaphase-promoting complex"/>
    <property type="evidence" value="ECO:0007669"/>
    <property type="project" value="InterPro"/>
</dbReference>
<keyword evidence="4" id="KW-0498">Mitosis</keyword>
<feature type="region of interest" description="Disordered" evidence="6">
    <location>
        <begin position="952"/>
        <end position="974"/>
    </location>
</feature>
<accession>A0A0G4ISI8</accession>
<keyword evidence="11" id="KW-1185">Reference proteome</keyword>
<dbReference type="GO" id="GO:0007091">
    <property type="term" value="P:metaphase/anaphase transition of mitotic cell cycle"/>
    <property type="evidence" value="ECO:0007669"/>
    <property type="project" value="TreeGrafter"/>
</dbReference>
<reference evidence="10 11" key="1">
    <citation type="submission" date="2015-02" db="EMBL/GenBank/DDBJ databases">
        <authorList>
            <person name="Chooi Y.-H."/>
        </authorList>
    </citation>
    <scope>NUCLEOTIDE SEQUENCE [LARGE SCALE GENOMIC DNA]</scope>
    <source>
        <strain evidence="10">E3</strain>
    </source>
</reference>
<evidence type="ECO:0000259" key="9">
    <source>
        <dbReference type="Pfam" id="PF21282"/>
    </source>
</evidence>
<dbReference type="InterPro" id="IPR024990">
    <property type="entry name" value="Apc1"/>
</dbReference>
<evidence type="ECO:0000313" key="11">
    <source>
        <dbReference type="Proteomes" id="UP000039324"/>
    </source>
</evidence>
<evidence type="ECO:0000256" key="6">
    <source>
        <dbReference type="SAM" id="MobiDB-lite"/>
    </source>
</evidence>
<evidence type="ECO:0000259" key="8">
    <source>
        <dbReference type="Pfam" id="PF20518"/>
    </source>
</evidence>
<dbReference type="OrthoDB" id="26401at2759"/>
<dbReference type="InterPro" id="IPR011989">
    <property type="entry name" value="ARM-like"/>
</dbReference>
<dbReference type="Pfam" id="PF21282">
    <property type="entry name" value="APC1_3rd"/>
    <property type="match status" value="1"/>
</dbReference>
<evidence type="ECO:0000313" key="10">
    <source>
        <dbReference type="EMBL" id="CEO98220.1"/>
    </source>
</evidence>
<feature type="domain" description="Anaphase-promoting complex subunit 1 C-terminal" evidence="7">
    <location>
        <begin position="1378"/>
        <end position="1528"/>
    </location>
</feature>
<dbReference type="GO" id="GO:0060090">
    <property type="term" value="F:molecular adaptor activity"/>
    <property type="evidence" value="ECO:0007669"/>
    <property type="project" value="TreeGrafter"/>
</dbReference>
<evidence type="ECO:0000256" key="1">
    <source>
        <dbReference type="ARBA" id="ARBA00010547"/>
    </source>
</evidence>
<feature type="domain" description="Anaphase-promoting complex subunit 1 middle" evidence="8">
    <location>
        <begin position="545"/>
        <end position="606"/>
    </location>
</feature>
<dbReference type="PANTHER" id="PTHR12827">
    <property type="entry name" value="MEIOTIC CHECKPOINT REGULATOR TSG24 FAMILY MEMBER"/>
    <property type="match status" value="1"/>
</dbReference>
<evidence type="ECO:0000259" key="7">
    <source>
        <dbReference type="Pfam" id="PF18122"/>
    </source>
</evidence>